<evidence type="ECO:0000313" key="3">
    <source>
        <dbReference type="Proteomes" id="UP001516023"/>
    </source>
</evidence>
<feature type="region of interest" description="Disordered" evidence="1">
    <location>
        <begin position="257"/>
        <end position="285"/>
    </location>
</feature>
<gene>
    <name evidence="2" type="ORF">HJC23_006608</name>
</gene>
<evidence type="ECO:0000256" key="1">
    <source>
        <dbReference type="SAM" id="MobiDB-lite"/>
    </source>
</evidence>
<feature type="region of interest" description="Disordered" evidence="1">
    <location>
        <begin position="1"/>
        <end position="48"/>
    </location>
</feature>
<evidence type="ECO:0000313" key="2">
    <source>
        <dbReference type="EMBL" id="KAL3804836.1"/>
    </source>
</evidence>
<keyword evidence="3" id="KW-1185">Reference proteome</keyword>
<reference evidence="2 3" key="1">
    <citation type="journal article" date="2020" name="G3 (Bethesda)">
        <title>Improved Reference Genome for Cyclotella cryptica CCMP332, a Model for Cell Wall Morphogenesis, Salinity Adaptation, and Lipid Production in Diatoms (Bacillariophyta).</title>
        <authorList>
            <person name="Roberts W.R."/>
            <person name="Downey K.M."/>
            <person name="Ruck E.C."/>
            <person name="Traller J.C."/>
            <person name="Alverson A.J."/>
        </authorList>
    </citation>
    <scope>NUCLEOTIDE SEQUENCE [LARGE SCALE GENOMIC DNA]</scope>
    <source>
        <strain evidence="2 3">CCMP332</strain>
    </source>
</reference>
<dbReference type="Proteomes" id="UP001516023">
    <property type="component" value="Unassembled WGS sequence"/>
</dbReference>
<dbReference type="EMBL" id="JABMIG020000005">
    <property type="protein sequence ID" value="KAL3804836.1"/>
    <property type="molecule type" value="Genomic_DNA"/>
</dbReference>
<organism evidence="2 3">
    <name type="scientific">Cyclotella cryptica</name>
    <dbReference type="NCBI Taxonomy" id="29204"/>
    <lineage>
        <taxon>Eukaryota</taxon>
        <taxon>Sar</taxon>
        <taxon>Stramenopiles</taxon>
        <taxon>Ochrophyta</taxon>
        <taxon>Bacillariophyta</taxon>
        <taxon>Coscinodiscophyceae</taxon>
        <taxon>Thalassiosirophycidae</taxon>
        <taxon>Stephanodiscales</taxon>
        <taxon>Stephanodiscaceae</taxon>
        <taxon>Cyclotella</taxon>
    </lineage>
</organism>
<name>A0ABD3R0D3_9STRA</name>
<proteinExistence type="predicted"/>
<protein>
    <recommendedName>
        <fullName evidence="4">Separase</fullName>
    </recommendedName>
</protein>
<evidence type="ECO:0008006" key="4">
    <source>
        <dbReference type="Google" id="ProtNLM"/>
    </source>
</evidence>
<feature type="compositionally biased region" description="Polar residues" evidence="1">
    <location>
        <begin position="33"/>
        <end position="44"/>
    </location>
</feature>
<feature type="compositionally biased region" description="Polar residues" evidence="1">
    <location>
        <begin position="257"/>
        <end position="269"/>
    </location>
</feature>
<accession>A0ABD3R0D3</accession>
<comment type="caution">
    <text evidence="2">The sequence shown here is derived from an EMBL/GenBank/DDBJ whole genome shotgun (WGS) entry which is preliminary data.</text>
</comment>
<sequence>MPSNIHSPPSHHNDDASPHSSTEDNNIDDKSDTTTSVAPSQVVNETAMPECLEESLNDQDSMEIDIIGVATEDHDLVDDKIVPNDESDFRNIVVAAKNSNDEKKTKTNSGGEIKITVEIDKSDRQESMEVDVVETVVAKNDKMDWGEQKKLGEALDVALDRLQEVNVVCNVVLFGAIFLRGASGSIFGNLSEYSLHAILFAMGNPIEKLWLTDEHDRAQNTLAEDKQKNSNAVYATLRDAAKGAHHSLVLYGSSVDLSSSETRDPLSNTDQKKQRTCSLSETRRSRLTSTGKKIWMTIRRHPELFEDVISEDRTSSSCEDYLAFEGKKYQAIAGGYVRAVVARLVFLDYIDTRCNAGSAPRLHAVSVECERKPAVKELVFGLKVFLRAGKAILAHCRNDPRASHDNLSLAASCFYLIKQMSRNNREAAEELKDLLDEAFDTFSLLPNAASQFGENADKSSDDMVGDWPSLLIGHLKRAKSLLDDFCDLSSDDSHMTVSQVAILQRYLPSLARLCYKHGSHFVKIDDFIHANEALHIALQSTDWCLREVRQALKEEKDPLNDDDNGKGKRIQRQVLHNLEADLVVVSIEAFYAMSHIFQSTGKQEKALQCLDMIENYMKEQQDRDDQLYTTAINKVEKDFLFSEGDITASIEGPKNQDKIDIKTRATTARANAKKRHFEEKATLAYCRIMIYHKALPHPSCEEELLIDKLLRELVDLSSTFIKTANSSVPSARKFLGVAGYNGTRTTGGDRIFTLAINAIRVVRVRRILSDRSGQQVDGSLTGGDPYKALLDKVPKTDVRRPFIQLDRLNAMLTARYQMENHPKNVLLDDEYLCLAREYVESLKSFSEQSTVIRGNRDPSDGTLFAASGQSICNDLFRETQAHFARVVSLYHSIHAHKLCAQYAEMLEAILRLTDRPNYSGFESNDIQLGEVIVVKAHALSMSGNSTDAVSMVRTKYSYSFFDARLSLTLCYSTAPKLKCKAAREAWEKVKNIDSMVTLFHCSLCHEIKYSSCDALLELDTAINDLSICGPVADEILAAFPRLSNSCVETEQGGGELMLLGVQERWTKMLVGSKLLHQLLEERTNGGEDTLLKLGGHRVFEVLRAYLENFEHVLQRNQDPQKALIHCETLPQVVGATLGFIIAALRDTKSHKTLNERRKRKEKQPEFVLIWDDSVVEMYVGNRADCVWIAEQLWNISNKLMMISFGADRNDSRKYSSQLFAAAHDFCLLSEEEVGASLSKDYLDFDVEYQLDNLATPTFDKSNESFDCDISSEFSGQCLLLSAATAVDLVTNLASTSGDMKNLLHRSLHRLSRAQDEFLLNCEDEVQMKDVNKMIALLTLRCLVGIEDDSLAYDIISAAGLGETLLEFCKDELPVSASPWGILQNVYLMACCAEEKKMVRTFGVLLRSCASHMSRTGQFVIELEQSLSLGELQRKIIQSASTSKEVLEIYNDIDRIVKKHREEVGDIPDSSVSIGSISFYSQDELDWLTIQAYNQGVSLTLLGDFQSARVLFATALNIIPMCSKEVQGHTKTIHAAYQHSLTKRVSMGESIASILGEVGF</sequence>